<evidence type="ECO:0000313" key="2">
    <source>
        <dbReference type="EMBL" id="QBQ08059.1"/>
    </source>
</evidence>
<evidence type="ECO:0000256" key="1">
    <source>
        <dbReference type="SAM" id="SignalP"/>
    </source>
</evidence>
<dbReference type="NCBIfam" id="NF045726">
    <property type="entry name" value="XXplasma_LP"/>
    <property type="match status" value="1"/>
</dbReference>
<dbReference type="PROSITE" id="PS51257">
    <property type="entry name" value="PROKAR_LIPOPROTEIN"/>
    <property type="match status" value="1"/>
</dbReference>
<dbReference type="EMBL" id="CP038013">
    <property type="protein sequence ID" value="QBQ08059.1"/>
    <property type="molecule type" value="Genomic_DNA"/>
</dbReference>
<feature type="signal peptide" evidence="1">
    <location>
        <begin position="1"/>
        <end position="24"/>
    </location>
</feature>
<proteinExistence type="predicted"/>
<gene>
    <name evidence="2" type="ORF">SGLAD_v1c08600</name>
</gene>
<evidence type="ECO:0000313" key="3">
    <source>
        <dbReference type="Proteomes" id="UP000294309"/>
    </source>
</evidence>
<organism evidence="2 3">
    <name type="scientific">Spiroplasma gladiatoris</name>
    <dbReference type="NCBI Taxonomy" id="2143"/>
    <lineage>
        <taxon>Bacteria</taxon>
        <taxon>Bacillati</taxon>
        <taxon>Mycoplasmatota</taxon>
        <taxon>Mollicutes</taxon>
        <taxon>Entomoplasmatales</taxon>
        <taxon>Spiroplasmataceae</taxon>
        <taxon>Spiroplasma</taxon>
    </lineage>
</organism>
<evidence type="ECO:0008006" key="4">
    <source>
        <dbReference type="Google" id="ProtNLM"/>
    </source>
</evidence>
<name>A0A4V1AQC9_9MOLU</name>
<keyword evidence="1" id="KW-0732">Signal</keyword>
<dbReference type="InterPro" id="IPR054816">
    <property type="entry name" value="Lipoprotein_mollicutes-type_CS"/>
</dbReference>
<sequence length="114" mass="12430">MMKKLLGILGSFGLLASSTSTVVACPKVEPGEIKDGITPKDVKYLENESFNVETLNGDDYSGLKAVDETNSLELKTERSSSNHKLWTVSYTAKKVPADGEKISVKLTYESAEKK</sequence>
<reference evidence="2 3" key="1">
    <citation type="submission" date="2019-03" db="EMBL/GenBank/DDBJ databases">
        <title>Complete genome sequence of Spiroplasma gladiatoris TG-1 (DSM 22552).</title>
        <authorList>
            <person name="Lin Y.-C."/>
            <person name="Chou L."/>
            <person name="Kuo C.-H."/>
        </authorList>
    </citation>
    <scope>NUCLEOTIDE SEQUENCE [LARGE SCALE GENOMIC DNA]</scope>
    <source>
        <strain evidence="2 3">TG-1</strain>
    </source>
</reference>
<protein>
    <recommendedName>
        <fullName evidence="4">Lipoprotein</fullName>
    </recommendedName>
</protein>
<dbReference type="AlphaFoldDB" id="A0A4V1AQC9"/>
<dbReference type="KEGG" id="sgq:SGLAD_v1c08600"/>
<accession>A0A4V1AQC9</accession>
<dbReference type="Proteomes" id="UP000294309">
    <property type="component" value="Chromosome"/>
</dbReference>
<keyword evidence="3" id="KW-1185">Reference proteome</keyword>
<feature type="chain" id="PRO_5020973865" description="Lipoprotein" evidence="1">
    <location>
        <begin position="25"/>
        <end position="114"/>
    </location>
</feature>
<dbReference type="NCBIfam" id="NF038029">
    <property type="entry name" value="LP_plasma"/>
    <property type="match status" value="1"/>
</dbReference>